<reference evidence="2 3" key="1">
    <citation type="submission" date="2015-10" db="EMBL/GenBank/DDBJ databases">
        <title>Genome analyses suggest a sexual origin of heterokaryosis in a supposedly ancient asexual fungus.</title>
        <authorList>
            <person name="Ropars J."/>
            <person name="Sedzielewska K."/>
            <person name="Noel J."/>
            <person name="Charron P."/>
            <person name="Farinelli L."/>
            <person name="Marton T."/>
            <person name="Kruger M."/>
            <person name="Pelin A."/>
            <person name="Brachmann A."/>
            <person name="Corradi N."/>
        </authorList>
    </citation>
    <scope>NUCLEOTIDE SEQUENCE [LARGE SCALE GENOMIC DNA]</scope>
    <source>
        <strain evidence="2 3">A4</strain>
    </source>
</reference>
<feature type="region of interest" description="Disordered" evidence="1">
    <location>
        <begin position="60"/>
        <end position="92"/>
    </location>
</feature>
<feature type="compositionally biased region" description="Polar residues" evidence="1">
    <location>
        <begin position="80"/>
        <end position="92"/>
    </location>
</feature>
<comment type="caution">
    <text evidence="2">The sequence shown here is derived from an EMBL/GenBank/DDBJ whole genome shotgun (WGS) entry which is preliminary data.</text>
</comment>
<keyword evidence="3" id="KW-1185">Reference proteome</keyword>
<evidence type="ECO:0000256" key="1">
    <source>
        <dbReference type="SAM" id="MobiDB-lite"/>
    </source>
</evidence>
<organism evidence="2 3">
    <name type="scientific">Rhizophagus irregularis</name>
    <dbReference type="NCBI Taxonomy" id="588596"/>
    <lineage>
        <taxon>Eukaryota</taxon>
        <taxon>Fungi</taxon>
        <taxon>Fungi incertae sedis</taxon>
        <taxon>Mucoromycota</taxon>
        <taxon>Glomeromycotina</taxon>
        <taxon>Glomeromycetes</taxon>
        <taxon>Glomerales</taxon>
        <taxon>Glomeraceae</taxon>
        <taxon>Rhizophagus</taxon>
    </lineage>
</organism>
<feature type="compositionally biased region" description="Basic and acidic residues" evidence="1">
    <location>
        <begin position="26"/>
        <end position="35"/>
    </location>
</feature>
<name>A0A2I1HWA1_9GLOM</name>
<dbReference type="Proteomes" id="UP000234323">
    <property type="component" value="Unassembled WGS sequence"/>
</dbReference>
<proteinExistence type="predicted"/>
<protein>
    <submittedName>
        <fullName evidence="2">Uncharacterized protein</fullName>
    </submittedName>
</protein>
<feature type="compositionally biased region" description="Basic and acidic residues" evidence="1">
    <location>
        <begin position="1"/>
        <end position="19"/>
    </location>
</feature>
<accession>A0A2I1HWA1</accession>
<feature type="compositionally biased region" description="Basic and acidic residues" evidence="1">
    <location>
        <begin position="64"/>
        <end position="75"/>
    </location>
</feature>
<dbReference type="AlphaFoldDB" id="A0A2I1HWA1"/>
<dbReference type="EMBL" id="LLXI01009078">
    <property type="protein sequence ID" value="PKY63127.1"/>
    <property type="molecule type" value="Genomic_DNA"/>
</dbReference>
<evidence type="ECO:0000313" key="2">
    <source>
        <dbReference type="EMBL" id="PKY63127.1"/>
    </source>
</evidence>
<feature type="non-terminal residue" evidence="2">
    <location>
        <position position="203"/>
    </location>
</feature>
<gene>
    <name evidence="2" type="ORF">RhiirA4_491071</name>
</gene>
<evidence type="ECO:0000313" key="3">
    <source>
        <dbReference type="Proteomes" id="UP000234323"/>
    </source>
</evidence>
<sequence>MAGSKRPNERRDGGNKDKGSLQIHETIAERDEDEVHKNYQNHKKLESDWIFHEPKRIGRSNRGFVEEKKSNKDKTPPAISYQSEPTTPSTPQARVYRELGDLGPQFDISRILRPKYFGNKELGSPKLKTPSEEDVVDAISKWRLTDELPHDHFDDCNTKGKQPEALKKDNFAPEEVVEVIKDVVGLVVGGARHSPTSGLTAAA</sequence>
<feature type="region of interest" description="Disordered" evidence="1">
    <location>
        <begin position="1"/>
        <end position="35"/>
    </location>
</feature>